<feature type="region of interest" description="Disordered" evidence="1">
    <location>
        <begin position="69"/>
        <end position="101"/>
    </location>
</feature>
<feature type="compositionally biased region" description="Basic and acidic residues" evidence="1">
    <location>
        <begin position="77"/>
        <end position="95"/>
    </location>
</feature>
<evidence type="ECO:0000256" key="1">
    <source>
        <dbReference type="SAM" id="MobiDB-lite"/>
    </source>
</evidence>
<evidence type="ECO:0000313" key="2">
    <source>
        <dbReference type="Proteomes" id="UP000887565"/>
    </source>
</evidence>
<dbReference type="WBParaSite" id="nRc.2.0.1.t06813-RA">
    <property type="protein sequence ID" value="nRc.2.0.1.t06813-RA"/>
    <property type="gene ID" value="nRc.2.0.1.g06813"/>
</dbReference>
<keyword evidence="2" id="KW-1185">Reference proteome</keyword>
<protein>
    <submittedName>
        <fullName evidence="3">Uncharacterized protein</fullName>
    </submittedName>
</protein>
<organism evidence="2 3">
    <name type="scientific">Romanomermis culicivorax</name>
    <name type="common">Nematode worm</name>
    <dbReference type="NCBI Taxonomy" id="13658"/>
    <lineage>
        <taxon>Eukaryota</taxon>
        <taxon>Metazoa</taxon>
        <taxon>Ecdysozoa</taxon>
        <taxon>Nematoda</taxon>
        <taxon>Enoplea</taxon>
        <taxon>Dorylaimia</taxon>
        <taxon>Mermithida</taxon>
        <taxon>Mermithoidea</taxon>
        <taxon>Mermithidae</taxon>
        <taxon>Romanomermis</taxon>
    </lineage>
</organism>
<feature type="region of interest" description="Disordered" evidence="1">
    <location>
        <begin position="1"/>
        <end position="20"/>
    </location>
</feature>
<accession>A0A915HZE6</accession>
<evidence type="ECO:0000313" key="3">
    <source>
        <dbReference type="WBParaSite" id="nRc.2.0.1.t06813-RA"/>
    </source>
</evidence>
<dbReference type="Proteomes" id="UP000887565">
    <property type="component" value="Unplaced"/>
</dbReference>
<dbReference type="AlphaFoldDB" id="A0A915HZE6"/>
<reference evidence="3" key="1">
    <citation type="submission" date="2022-11" db="UniProtKB">
        <authorList>
            <consortium name="WormBaseParasite"/>
        </authorList>
    </citation>
    <scope>IDENTIFICATION</scope>
</reference>
<name>A0A915HZE6_ROMCU</name>
<sequence>MLRSTPLNSPIEEQGKTSDIQIALSPKQTHKLTLEDLKQRLHLVDGSIQTKITCEKKIKWTNRGRSNLDWTRQTCETAKKPDINKPERKSPREFRSSNSAG</sequence>
<proteinExistence type="predicted"/>